<dbReference type="CDD" id="cd05233">
    <property type="entry name" value="SDR_c"/>
    <property type="match status" value="1"/>
</dbReference>
<gene>
    <name evidence="4" type="ORF">BAE39_13180</name>
</gene>
<dbReference type="PANTHER" id="PTHR43008:SF4">
    <property type="entry name" value="CHAIN DEHYDROGENASE, PUTATIVE (AFU_ORTHOLOGUE AFUA_4G08710)-RELATED"/>
    <property type="match status" value="1"/>
</dbReference>
<dbReference type="SUPFAM" id="SSF51735">
    <property type="entry name" value="NAD(P)-binding Rossmann-fold domains"/>
    <property type="match status" value="1"/>
</dbReference>
<comment type="caution">
    <text evidence="4">The sequence shown here is derived from an EMBL/GenBank/DDBJ whole genome shotgun (WGS) entry which is preliminary data.</text>
</comment>
<comment type="similarity">
    <text evidence="1">Belongs to the short-chain dehydrogenases/reductases (SDR) family.</text>
</comment>
<dbReference type="RefSeq" id="WP_032929529.1">
    <property type="nucleotide sequence ID" value="NZ_LZTH01000012.1"/>
</dbReference>
<evidence type="ECO:0000256" key="1">
    <source>
        <dbReference type="ARBA" id="ARBA00006484"/>
    </source>
</evidence>
<dbReference type="PRINTS" id="PR00081">
    <property type="entry name" value="GDHRDH"/>
</dbReference>
<name>A0A1A5JJ45_RHILI</name>
<dbReference type="AlphaFoldDB" id="A0A1A5JJ45"/>
<dbReference type="GO" id="GO:0050664">
    <property type="term" value="F:oxidoreductase activity, acting on NAD(P)H, oxygen as acceptor"/>
    <property type="evidence" value="ECO:0007669"/>
    <property type="project" value="TreeGrafter"/>
</dbReference>
<dbReference type="EMBL" id="LZTJ01000012">
    <property type="protein sequence ID" value="OBP77003.1"/>
    <property type="molecule type" value="Genomic_DNA"/>
</dbReference>
<dbReference type="InterPro" id="IPR036291">
    <property type="entry name" value="NAD(P)-bd_dom_sf"/>
</dbReference>
<proteinExistence type="inferred from homology"/>
<dbReference type="GeneID" id="66685003"/>
<dbReference type="Gene3D" id="3.40.50.720">
    <property type="entry name" value="NAD(P)-binding Rossmann-like Domain"/>
    <property type="match status" value="1"/>
</dbReference>
<evidence type="ECO:0000256" key="2">
    <source>
        <dbReference type="ARBA" id="ARBA00023002"/>
    </source>
</evidence>
<dbReference type="PANTHER" id="PTHR43008">
    <property type="entry name" value="BENZIL REDUCTASE"/>
    <property type="match status" value="1"/>
</dbReference>
<organism evidence="4 5">
    <name type="scientific">Rhizobium loti</name>
    <name type="common">Mesorhizobium loti</name>
    <dbReference type="NCBI Taxonomy" id="381"/>
    <lineage>
        <taxon>Bacteria</taxon>
        <taxon>Pseudomonadati</taxon>
        <taxon>Pseudomonadota</taxon>
        <taxon>Alphaproteobacteria</taxon>
        <taxon>Hyphomicrobiales</taxon>
        <taxon>Phyllobacteriaceae</taxon>
        <taxon>Mesorhizobium</taxon>
    </lineage>
</organism>
<reference evidence="5" key="1">
    <citation type="submission" date="2016-06" db="EMBL/GenBank/DDBJ databases">
        <title>NZP2037 Pacbio-Illumina hybrid assembly.</title>
        <authorList>
            <person name="Ramsay J.P."/>
        </authorList>
    </citation>
    <scope>NUCLEOTIDE SEQUENCE [LARGE SCALE GENOMIC DNA]</scope>
    <source>
        <strain evidence="5">R7ANS::ICEMlSym2042</strain>
    </source>
</reference>
<evidence type="ECO:0000313" key="5">
    <source>
        <dbReference type="Proteomes" id="UP000093748"/>
    </source>
</evidence>
<evidence type="ECO:0000313" key="4">
    <source>
        <dbReference type="EMBL" id="OBP77003.1"/>
    </source>
</evidence>
<keyword evidence="2" id="KW-0560">Oxidoreductase</keyword>
<evidence type="ECO:0000259" key="3">
    <source>
        <dbReference type="SMART" id="SM00822"/>
    </source>
</evidence>
<dbReference type="Proteomes" id="UP000093748">
    <property type="component" value="Unassembled WGS sequence"/>
</dbReference>
<dbReference type="FunFam" id="3.40.50.720:FF:000084">
    <property type="entry name" value="Short-chain dehydrogenase reductase"/>
    <property type="match status" value="1"/>
</dbReference>
<sequence>MTNKLEGKIAVVTGGSSGIGLGIAKRFAAEGAHVYITGRRQAEIDKAVAAIGKHATGIQADSTSFTDLDRLYAQVKARSGRIDVLSVNAGGGSMLPLGQITEQHFDETFDRNVKAVLFTVQKALTLLADGASVILTGSTAGSTGAAAFSVYGASKAALRNFARSWIIDLKERQIRVNILSPGPTRTTGLAELAGPEAEQQKGLLDFLATQVPMGRLGDPDEIGKAAVFLASDDSSFVTGAELFVDGGTAQV</sequence>
<dbReference type="SMART" id="SM00822">
    <property type="entry name" value="PKS_KR"/>
    <property type="match status" value="1"/>
</dbReference>
<feature type="domain" description="Ketoreductase" evidence="3">
    <location>
        <begin position="8"/>
        <end position="198"/>
    </location>
</feature>
<dbReference type="Pfam" id="PF13561">
    <property type="entry name" value="adh_short_C2"/>
    <property type="match status" value="1"/>
</dbReference>
<accession>A0A1A5JJ45</accession>
<dbReference type="InterPro" id="IPR057326">
    <property type="entry name" value="KR_dom"/>
</dbReference>
<dbReference type="OrthoDB" id="9803333at2"/>
<dbReference type="InterPro" id="IPR002347">
    <property type="entry name" value="SDR_fam"/>
</dbReference>
<protein>
    <submittedName>
        <fullName evidence="4">Oxidoreductase</fullName>
    </submittedName>
</protein>